<protein>
    <recommendedName>
        <fullName evidence="5">Arsenite methyltransferase</fullName>
        <ecNumber evidence="4">2.1.1.137</ecNumber>
    </recommendedName>
</protein>
<dbReference type="CDD" id="cd02440">
    <property type="entry name" value="AdoMet_MTases"/>
    <property type="match status" value="1"/>
</dbReference>
<name>A0AA35TQQ8_GEOBA</name>
<evidence type="ECO:0000259" key="9">
    <source>
        <dbReference type="Pfam" id="PF13847"/>
    </source>
</evidence>
<evidence type="ECO:0000256" key="2">
    <source>
        <dbReference type="ARBA" id="ARBA00022691"/>
    </source>
</evidence>
<dbReference type="AlphaFoldDB" id="A0AA35TQQ8"/>
<dbReference type="NCBIfam" id="NF008823">
    <property type="entry name" value="PRK11873.1"/>
    <property type="match status" value="1"/>
</dbReference>
<evidence type="ECO:0000256" key="6">
    <source>
        <dbReference type="ARBA" id="ARBA00047941"/>
    </source>
</evidence>
<evidence type="ECO:0000256" key="3">
    <source>
        <dbReference type="ARBA" id="ARBA00034487"/>
    </source>
</evidence>
<organism evidence="10 11">
    <name type="scientific">Geodia barretti</name>
    <name type="common">Barrett's horny sponge</name>
    <dbReference type="NCBI Taxonomy" id="519541"/>
    <lineage>
        <taxon>Eukaryota</taxon>
        <taxon>Metazoa</taxon>
        <taxon>Porifera</taxon>
        <taxon>Demospongiae</taxon>
        <taxon>Heteroscleromorpha</taxon>
        <taxon>Tetractinellida</taxon>
        <taxon>Astrophorina</taxon>
        <taxon>Geodiidae</taxon>
        <taxon>Geodia</taxon>
    </lineage>
</organism>
<sequence length="272" mass="29042">MTTYNDEIKELVRERYGARAQRVIELSPVVEHGDGEHTDGCGCDVSASCCGPEDLEHAMRLYNDGQLAGLPAESIAASAGCGNPTALAGLQQGERVLDLGSGGGIDCFLSAQQVGETGHVTGLDMTPSMLELARKNQANLGLTNVEFVQGEMESMPLPSDSYDVIISNCVVCLSPDKDAVFSESFRVLAPGGRIHLSDVLALSAEGPAVTDAESWVACAAGAEYHETYIDRMRRAGFEEIEINGEGVEFWDESDKATYTNTASFKVTARKPL</sequence>
<evidence type="ECO:0000256" key="8">
    <source>
        <dbReference type="ARBA" id="ARBA00048428"/>
    </source>
</evidence>
<dbReference type="InterPro" id="IPR026669">
    <property type="entry name" value="Arsenite_MeTrfase-like"/>
</dbReference>
<dbReference type="GO" id="GO:0030791">
    <property type="term" value="F:arsenite methyltransferase activity"/>
    <property type="evidence" value="ECO:0007669"/>
    <property type="project" value="UniProtKB-EC"/>
</dbReference>
<dbReference type="InterPro" id="IPR029063">
    <property type="entry name" value="SAM-dependent_MTases_sf"/>
</dbReference>
<gene>
    <name evidence="10" type="ORF">GBAR_LOCUS28468</name>
</gene>
<dbReference type="InterPro" id="IPR025714">
    <property type="entry name" value="Methyltranfer_dom"/>
</dbReference>
<accession>A0AA35TQQ8</accession>
<comment type="caution">
    <text evidence="10">The sequence shown here is derived from an EMBL/GenBank/DDBJ whole genome shotgun (WGS) entry which is preliminary data.</text>
</comment>
<dbReference type="GO" id="GO:0032259">
    <property type="term" value="P:methylation"/>
    <property type="evidence" value="ECO:0007669"/>
    <property type="project" value="UniProtKB-KW"/>
</dbReference>
<dbReference type="PANTHER" id="PTHR43675">
    <property type="entry name" value="ARSENITE METHYLTRANSFERASE"/>
    <property type="match status" value="1"/>
</dbReference>
<dbReference type="SUPFAM" id="SSF53335">
    <property type="entry name" value="S-adenosyl-L-methionine-dependent methyltransferases"/>
    <property type="match status" value="1"/>
</dbReference>
<dbReference type="Pfam" id="PF13847">
    <property type="entry name" value="Methyltransf_31"/>
    <property type="match status" value="1"/>
</dbReference>
<proteinExistence type="inferred from homology"/>
<dbReference type="Gene3D" id="3.40.50.150">
    <property type="entry name" value="Vaccinia Virus protein VP39"/>
    <property type="match status" value="1"/>
</dbReference>
<evidence type="ECO:0000313" key="10">
    <source>
        <dbReference type="EMBL" id="CAI8052024.1"/>
    </source>
</evidence>
<reference evidence="10" key="1">
    <citation type="submission" date="2023-03" db="EMBL/GenBank/DDBJ databases">
        <authorList>
            <person name="Steffen K."/>
            <person name="Cardenas P."/>
        </authorList>
    </citation>
    <scope>NUCLEOTIDE SEQUENCE</scope>
</reference>
<dbReference type="EMBL" id="CASHTH010003978">
    <property type="protein sequence ID" value="CAI8052024.1"/>
    <property type="molecule type" value="Genomic_DNA"/>
</dbReference>
<evidence type="ECO:0000256" key="7">
    <source>
        <dbReference type="ARBA" id="ARBA00047943"/>
    </source>
</evidence>
<dbReference type="EC" id="2.1.1.137" evidence="4"/>
<evidence type="ECO:0000256" key="4">
    <source>
        <dbReference type="ARBA" id="ARBA00034521"/>
    </source>
</evidence>
<evidence type="ECO:0000313" key="11">
    <source>
        <dbReference type="Proteomes" id="UP001174909"/>
    </source>
</evidence>
<comment type="catalytic activity">
    <reaction evidence="6">
        <text>arsenic triglutathione + [thioredoxin]-dithiol + S-adenosyl-L-methionine + 2 H2O = methylarsonous acid + [thioredoxin]-disulfide + 3 glutathione + S-adenosyl-L-homocysteine + H(+)</text>
        <dbReference type="Rhea" id="RHEA:69460"/>
        <dbReference type="Rhea" id="RHEA-COMP:10698"/>
        <dbReference type="Rhea" id="RHEA-COMP:10700"/>
        <dbReference type="ChEBI" id="CHEBI:15377"/>
        <dbReference type="ChEBI" id="CHEBI:15378"/>
        <dbReference type="ChEBI" id="CHEBI:17826"/>
        <dbReference type="ChEBI" id="CHEBI:29950"/>
        <dbReference type="ChEBI" id="CHEBI:50058"/>
        <dbReference type="ChEBI" id="CHEBI:57856"/>
        <dbReference type="ChEBI" id="CHEBI:57925"/>
        <dbReference type="ChEBI" id="CHEBI:59789"/>
        <dbReference type="ChEBI" id="CHEBI:183640"/>
        <dbReference type="EC" id="2.1.1.137"/>
    </reaction>
</comment>
<evidence type="ECO:0000256" key="5">
    <source>
        <dbReference type="ARBA" id="ARBA00034545"/>
    </source>
</evidence>
<keyword evidence="10" id="KW-0489">Methyltransferase</keyword>
<keyword evidence="1" id="KW-0808">Transferase</keyword>
<dbReference type="PANTHER" id="PTHR43675:SF8">
    <property type="entry name" value="ARSENITE METHYLTRANSFERASE"/>
    <property type="match status" value="1"/>
</dbReference>
<keyword evidence="11" id="KW-1185">Reference proteome</keyword>
<dbReference type="Proteomes" id="UP001174909">
    <property type="component" value="Unassembled WGS sequence"/>
</dbReference>
<keyword evidence="2" id="KW-0949">S-adenosyl-L-methionine</keyword>
<feature type="domain" description="Methyltransferase" evidence="9">
    <location>
        <begin position="91"/>
        <end position="220"/>
    </location>
</feature>
<comment type="catalytic activity">
    <reaction evidence="8">
        <text>arsenic triglutathione + 3 [thioredoxin]-dithiol + 3 S-adenosyl-L-methionine = trimethylarsine + 3 [thioredoxin]-disulfide + 3 glutathione + 3 S-adenosyl-L-homocysteine + 3 H(+)</text>
        <dbReference type="Rhea" id="RHEA:69432"/>
        <dbReference type="Rhea" id="RHEA-COMP:10698"/>
        <dbReference type="Rhea" id="RHEA-COMP:10700"/>
        <dbReference type="ChEBI" id="CHEBI:15378"/>
        <dbReference type="ChEBI" id="CHEBI:27130"/>
        <dbReference type="ChEBI" id="CHEBI:29950"/>
        <dbReference type="ChEBI" id="CHEBI:50058"/>
        <dbReference type="ChEBI" id="CHEBI:57856"/>
        <dbReference type="ChEBI" id="CHEBI:57925"/>
        <dbReference type="ChEBI" id="CHEBI:59789"/>
        <dbReference type="ChEBI" id="CHEBI:183640"/>
        <dbReference type="EC" id="2.1.1.137"/>
    </reaction>
</comment>
<comment type="catalytic activity">
    <reaction evidence="7">
        <text>arsenic triglutathione + 2 [thioredoxin]-dithiol + 2 S-adenosyl-L-methionine + H2O = dimethylarsinous acid + 2 [thioredoxin]-disulfide + 3 glutathione + 2 S-adenosyl-L-homocysteine + 2 H(+)</text>
        <dbReference type="Rhea" id="RHEA:69464"/>
        <dbReference type="Rhea" id="RHEA-COMP:10698"/>
        <dbReference type="Rhea" id="RHEA-COMP:10700"/>
        <dbReference type="ChEBI" id="CHEBI:15377"/>
        <dbReference type="ChEBI" id="CHEBI:15378"/>
        <dbReference type="ChEBI" id="CHEBI:23808"/>
        <dbReference type="ChEBI" id="CHEBI:29950"/>
        <dbReference type="ChEBI" id="CHEBI:50058"/>
        <dbReference type="ChEBI" id="CHEBI:57856"/>
        <dbReference type="ChEBI" id="CHEBI:57925"/>
        <dbReference type="ChEBI" id="CHEBI:59789"/>
        <dbReference type="ChEBI" id="CHEBI:183640"/>
        <dbReference type="EC" id="2.1.1.137"/>
    </reaction>
</comment>
<evidence type="ECO:0000256" key="1">
    <source>
        <dbReference type="ARBA" id="ARBA00022679"/>
    </source>
</evidence>
<comment type="similarity">
    <text evidence="3">Belongs to the methyltransferase superfamily. Arsenite methyltransferase family.</text>
</comment>